<evidence type="ECO:0000313" key="2">
    <source>
        <dbReference type="EMBL" id="CAB1129531.1"/>
    </source>
</evidence>
<name>A0A6F8ZIM9_9FIRM</name>
<dbReference type="KEGG" id="hfv:R50_2034"/>
<proteinExistence type="predicted"/>
<dbReference type="EMBL" id="LR778114">
    <property type="protein sequence ID" value="CAB1129531.1"/>
    <property type="molecule type" value="Genomic_DNA"/>
</dbReference>
<feature type="region of interest" description="Disordered" evidence="1">
    <location>
        <begin position="1"/>
        <end position="22"/>
    </location>
</feature>
<reference evidence="2 3" key="1">
    <citation type="submission" date="2020-02" db="EMBL/GenBank/DDBJ databases">
        <authorList>
            <person name="Hogendoorn C."/>
        </authorList>
    </citation>
    <scope>NUCLEOTIDE SEQUENCE [LARGE SCALE GENOMIC DNA]</scope>
    <source>
        <strain evidence="2">R501</strain>
    </source>
</reference>
<gene>
    <name evidence="2" type="ORF">R50_2034</name>
</gene>
<evidence type="ECO:0000313" key="3">
    <source>
        <dbReference type="Proteomes" id="UP000503399"/>
    </source>
</evidence>
<organism evidence="2 3">
    <name type="scientific">Candidatus Hydrogenisulfobacillus filiaventi</name>
    <dbReference type="NCBI Taxonomy" id="2707344"/>
    <lineage>
        <taxon>Bacteria</taxon>
        <taxon>Bacillati</taxon>
        <taxon>Bacillota</taxon>
        <taxon>Clostridia</taxon>
        <taxon>Eubacteriales</taxon>
        <taxon>Clostridiales Family XVII. Incertae Sedis</taxon>
        <taxon>Candidatus Hydrogenisulfobacillus</taxon>
    </lineage>
</organism>
<dbReference type="Proteomes" id="UP000503399">
    <property type="component" value="Chromosome"/>
</dbReference>
<keyword evidence="3" id="KW-1185">Reference proteome</keyword>
<feature type="compositionally biased region" description="Basic and acidic residues" evidence="1">
    <location>
        <begin position="1"/>
        <end position="12"/>
    </location>
</feature>
<dbReference type="AlphaFoldDB" id="A0A6F8ZIM9"/>
<sequence>MATITHDWRRVDGGGARGAKTREEKFSLWRCSRCGMEVRHYYDLESIMVAFQRAEGEAACPMTGRPTPIAGMEA</sequence>
<accession>A0A6F8ZIM9</accession>
<evidence type="ECO:0000256" key="1">
    <source>
        <dbReference type="SAM" id="MobiDB-lite"/>
    </source>
</evidence>
<protein>
    <submittedName>
        <fullName evidence="2">Uncharacterized protein</fullName>
    </submittedName>
</protein>